<feature type="active site" description="Charge relay system" evidence="11 12">
    <location>
        <position position="236"/>
    </location>
</feature>
<evidence type="ECO:0000256" key="13">
    <source>
        <dbReference type="SAM" id="SignalP"/>
    </source>
</evidence>
<dbReference type="FunFam" id="2.60.40.2310:FF:000001">
    <property type="entry name" value="Subtilisin-like protease SBT1.5"/>
    <property type="match status" value="1"/>
</dbReference>
<dbReference type="EMBL" id="BTGU01000092">
    <property type="protein sequence ID" value="GMN59913.1"/>
    <property type="molecule type" value="Genomic_DNA"/>
</dbReference>
<dbReference type="InterPro" id="IPR003137">
    <property type="entry name" value="PA_domain"/>
</dbReference>
<feature type="domain" description="Peptidase S8/S53" evidence="14">
    <location>
        <begin position="149"/>
        <end position="616"/>
    </location>
</feature>
<keyword evidence="19" id="KW-1185">Reference proteome</keyword>
<dbReference type="PRINTS" id="PR00723">
    <property type="entry name" value="SUBTILISIN"/>
</dbReference>
<dbReference type="InterPro" id="IPR034197">
    <property type="entry name" value="Peptidases_S8_3"/>
</dbReference>
<dbReference type="GO" id="GO:0006508">
    <property type="term" value="P:proteolysis"/>
    <property type="evidence" value="ECO:0007669"/>
    <property type="project" value="UniProtKB-KW"/>
</dbReference>
<evidence type="ECO:0000259" key="16">
    <source>
        <dbReference type="Pfam" id="PF05922"/>
    </source>
</evidence>
<dbReference type="InterPro" id="IPR000209">
    <property type="entry name" value="Peptidase_S8/S53_dom"/>
</dbReference>
<dbReference type="Gene3D" id="2.60.40.2310">
    <property type="match status" value="1"/>
</dbReference>
<dbReference type="Gene3D" id="3.40.50.200">
    <property type="entry name" value="Peptidase S8/S53 domain"/>
    <property type="match status" value="1"/>
</dbReference>
<evidence type="ECO:0000256" key="4">
    <source>
        <dbReference type="ARBA" id="ARBA00022523"/>
    </source>
</evidence>
<reference evidence="18" key="1">
    <citation type="submission" date="2023-07" db="EMBL/GenBank/DDBJ databases">
        <title>draft genome sequence of fig (Ficus carica).</title>
        <authorList>
            <person name="Takahashi T."/>
            <person name="Nishimura K."/>
        </authorList>
    </citation>
    <scope>NUCLEOTIDE SEQUENCE</scope>
</reference>
<sequence>MKKTMGHCTISSLLLSILALFSVFQTPAEASKKARPYIVYLGTHSHGLNPTSIELETVTTSHYSLLGSFLGSEEKARDAIFYSYTRHINGFAAILDDSEAEEIAKHPNVVSVFLNKGRKLHTTRSWDFLRLEINGVVPSDSIWKMARFGEDTIIGNLDTGVWPESKSFSDEGLGPIPSKWHGTCQRDTNDGVHCNRKLIGARYFNKGYAAYLLTNSKTITPTQNSTLFSTRDHEGHGTHTLSTAGGSFVTDATVFGNGNGTAKGGSPRARVAAYKVCWPPVNGNECFDADIIAAFETAISDGVDVLSVSLGGEPSEFFGDGISIGAFHAVKNGVVVVSSAGNSGPMPGTVSNVAPWMVTVGASTIDREFSSYVALGNRKHLKGASLSSKVLPSQKFYPLISGADARAAKVPSSQAFLCKNGTLDPKKLNGKIVVCLRGDIARTEKGQHASLAGAVGMILVNDLKSGSEIIADAHLLPASHINFTDGKFVFDYLNSTKTPTAYMTRVKTEVGVKPAPFMASFSSRGPNTIEQAILKPDITAPGVNIIAAYTQATGPTDQDFDKRRVPFNTESGTSMSCPHVSGIVGLLKTLHPDWSPAAIKSAIMTSARTRDDNKEPLLDSSMKEATPFAYGAGHIQPNRACDPGLVYDLTTNDYLNFLCARGYNETLLKIFSDKPHKCPKSFTLANFNYPSIVVPNLGSKSVIVSRKVKNVGAPGTYTASVKAPTGVSVSVKPKSLKFDKIGEEKKFNIVLKPKGVGKSAKGYVFGQLKWSDGKHYVRSPIVVKFN</sequence>
<feature type="domain" description="PA" evidence="15">
    <location>
        <begin position="415"/>
        <end position="487"/>
    </location>
</feature>
<dbReference type="CDD" id="cd04852">
    <property type="entry name" value="Peptidases_S8_3"/>
    <property type="match status" value="1"/>
</dbReference>
<dbReference type="Pfam" id="PF00082">
    <property type="entry name" value="Peptidase_S8"/>
    <property type="match status" value="1"/>
</dbReference>
<dbReference type="InterPro" id="IPR041469">
    <property type="entry name" value="Subtilisin-like_FN3"/>
</dbReference>
<dbReference type="InterPro" id="IPR015500">
    <property type="entry name" value="Peptidase_S8_subtilisin-rel"/>
</dbReference>
<dbReference type="InterPro" id="IPR046450">
    <property type="entry name" value="PA_dom_sf"/>
</dbReference>
<feature type="chain" id="PRO_5041662018" evidence="13">
    <location>
        <begin position="31"/>
        <end position="786"/>
    </location>
</feature>
<dbReference type="InterPro" id="IPR045051">
    <property type="entry name" value="SBT"/>
</dbReference>
<evidence type="ECO:0000256" key="1">
    <source>
        <dbReference type="ARBA" id="ARBA00002076"/>
    </source>
</evidence>
<dbReference type="AlphaFoldDB" id="A0AA88IXE0"/>
<dbReference type="GO" id="GO:0009610">
    <property type="term" value="P:response to symbiotic fungus"/>
    <property type="evidence" value="ECO:0007669"/>
    <property type="project" value="UniProtKB-ARBA"/>
</dbReference>
<dbReference type="CDD" id="cd02120">
    <property type="entry name" value="PA_subtilisin_like"/>
    <property type="match status" value="1"/>
</dbReference>
<dbReference type="Gene3D" id="3.50.30.30">
    <property type="match status" value="1"/>
</dbReference>
<comment type="subcellular location">
    <subcellularLocation>
        <location evidence="2">Secreted</location>
        <location evidence="2">Extracellular space</location>
        <location evidence="2">Apoplast</location>
    </subcellularLocation>
</comment>
<gene>
    <name evidence="18" type="ORF">TIFTF001_029004</name>
</gene>
<keyword evidence="9 12" id="KW-0720">Serine protease</keyword>
<keyword evidence="6 12" id="KW-0645">Protease</keyword>
<evidence type="ECO:0000256" key="2">
    <source>
        <dbReference type="ARBA" id="ARBA00004271"/>
    </source>
</evidence>
<dbReference type="GO" id="GO:0009609">
    <property type="term" value="P:response to symbiotic bacterium"/>
    <property type="evidence" value="ECO:0007669"/>
    <property type="project" value="UniProtKB-ARBA"/>
</dbReference>
<evidence type="ECO:0000256" key="8">
    <source>
        <dbReference type="ARBA" id="ARBA00022801"/>
    </source>
</evidence>
<dbReference type="Pfam" id="PF05922">
    <property type="entry name" value="Inhibitor_I9"/>
    <property type="match status" value="1"/>
</dbReference>
<evidence type="ECO:0000259" key="15">
    <source>
        <dbReference type="Pfam" id="PF02225"/>
    </source>
</evidence>
<dbReference type="InterPro" id="IPR010259">
    <property type="entry name" value="S8pro/Inhibitor_I9"/>
</dbReference>
<evidence type="ECO:0000259" key="17">
    <source>
        <dbReference type="Pfam" id="PF17766"/>
    </source>
</evidence>
<proteinExistence type="inferred from homology"/>
<protein>
    <submittedName>
        <fullName evidence="18">Uncharacterized protein</fullName>
    </submittedName>
</protein>
<keyword evidence="8 12" id="KW-0378">Hydrolase</keyword>
<dbReference type="InterPro" id="IPR036852">
    <property type="entry name" value="Peptidase_S8/S53_dom_sf"/>
</dbReference>
<keyword evidence="5" id="KW-0964">Secreted</keyword>
<comment type="similarity">
    <text evidence="3 12">Belongs to the peptidase S8 family.</text>
</comment>
<name>A0AA88IXE0_FICCA</name>
<dbReference type="Gene3D" id="3.30.70.80">
    <property type="entry name" value="Peptidase S8 propeptide/proteinase inhibitor I9"/>
    <property type="match status" value="1"/>
</dbReference>
<keyword evidence="7 13" id="KW-0732">Signal</keyword>
<dbReference type="FunFam" id="3.50.30.30:FF:000005">
    <property type="entry name" value="subtilisin-like protease SBT1.5"/>
    <property type="match status" value="1"/>
</dbReference>
<evidence type="ECO:0000256" key="6">
    <source>
        <dbReference type="ARBA" id="ARBA00022670"/>
    </source>
</evidence>
<feature type="domain" description="Subtilisin-like protease fibronectin type-III" evidence="17">
    <location>
        <begin position="686"/>
        <end position="783"/>
    </location>
</feature>
<organism evidence="18 19">
    <name type="scientific">Ficus carica</name>
    <name type="common">Common fig</name>
    <dbReference type="NCBI Taxonomy" id="3494"/>
    <lineage>
        <taxon>Eukaryota</taxon>
        <taxon>Viridiplantae</taxon>
        <taxon>Streptophyta</taxon>
        <taxon>Embryophyta</taxon>
        <taxon>Tracheophyta</taxon>
        <taxon>Spermatophyta</taxon>
        <taxon>Magnoliopsida</taxon>
        <taxon>eudicotyledons</taxon>
        <taxon>Gunneridae</taxon>
        <taxon>Pentapetalae</taxon>
        <taxon>rosids</taxon>
        <taxon>fabids</taxon>
        <taxon>Rosales</taxon>
        <taxon>Moraceae</taxon>
        <taxon>Ficeae</taxon>
        <taxon>Ficus</taxon>
    </lineage>
</organism>
<comment type="caution">
    <text evidence="18">The sequence shown here is derived from an EMBL/GenBank/DDBJ whole genome shotgun (WGS) entry which is preliminary data.</text>
</comment>
<evidence type="ECO:0000256" key="10">
    <source>
        <dbReference type="ARBA" id="ARBA00023180"/>
    </source>
</evidence>
<dbReference type="FunFam" id="3.30.70.80:FF:000002">
    <property type="entry name" value="Subtilisin-like protease SBT5.3"/>
    <property type="match status" value="1"/>
</dbReference>
<keyword evidence="10" id="KW-0325">Glycoprotein</keyword>
<feature type="active site" description="Charge relay system" evidence="11 12">
    <location>
        <position position="158"/>
    </location>
</feature>
<dbReference type="GO" id="GO:0048046">
    <property type="term" value="C:apoplast"/>
    <property type="evidence" value="ECO:0007669"/>
    <property type="project" value="UniProtKB-SubCell"/>
</dbReference>
<evidence type="ECO:0000256" key="9">
    <source>
        <dbReference type="ARBA" id="ARBA00022825"/>
    </source>
</evidence>
<keyword evidence="4" id="KW-0052">Apoplast</keyword>
<dbReference type="PROSITE" id="PS00138">
    <property type="entry name" value="SUBTILASE_SER"/>
    <property type="match status" value="1"/>
</dbReference>
<dbReference type="InterPro" id="IPR023828">
    <property type="entry name" value="Peptidase_S8_Ser-AS"/>
</dbReference>
<feature type="signal peptide" evidence="13">
    <location>
        <begin position="1"/>
        <end position="30"/>
    </location>
</feature>
<dbReference type="Proteomes" id="UP001187192">
    <property type="component" value="Unassembled WGS sequence"/>
</dbReference>
<dbReference type="InterPro" id="IPR037045">
    <property type="entry name" value="S8pro/Inhibitor_I9_sf"/>
</dbReference>
<dbReference type="Pfam" id="PF17766">
    <property type="entry name" value="fn3_6"/>
    <property type="match status" value="1"/>
</dbReference>
<dbReference type="SUPFAM" id="SSF52743">
    <property type="entry name" value="Subtilisin-like"/>
    <property type="match status" value="1"/>
</dbReference>
<dbReference type="GO" id="GO:0004252">
    <property type="term" value="F:serine-type endopeptidase activity"/>
    <property type="evidence" value="ECO:0007669"/>
    <property type="project" value="UniProtKB-UniRule"/>
</dbReference>
<evidence type="ECO:0000256" key="5">
    <source>
        <dbReference type="ARBA" id="ARBA00022525"/>
    </source>
</evidence>
<feature type="domain" description="Inhibitor I9" evidence="16">
    <location>
        <begin position="37"/>
        <end position="121"/>
    </location>
</feature>
<evidence type="ECO:0000313" key="18">
    <source>
        <dbReference type="EMBL" id="GMN59913.1"/>
    </source>
</evidence>
<dbReference type="Pfam" id="PF02225">
    <property type="entry name" value="PA"/>
    <property type="match status" value="1"/>
</dbReference>
<dbReference type="PROSITE" id="PS51892">
    <property type="entry name" value="SUBTILASE"/>
    <property type="match status" value="1"/>
</dbReference>
<dbReference type="FunFam" id="3.40.50.200:FF:000006">
    <property type="entry name" value="Subtilisin-like protease SBT1.5"/>
    <property type="match status" value="1"/>
</dbReference>
<feature type="active site" description="Charge relay system" evidence="11 12">
    <location>
        <position position="574"/>
    </location>
</feature>
<dbReference type="SUPFAM" id="SSF52025">
    <property type="entry name" value="PA domain"/>
    <property type="match status" value="1"/>
</dbReference>
<dbReference type="PANTHER" id="PTHR10795">
    <property type="entry name" value="PROPROTEIN CONVERTASE SUBTILISIN/KEXIN"/>
    <property type="match status" value="1"/>
</dbReference>
<evidence type="ECO:0000256" key="11">
    <source>
        <dbReference type="PIRSR" id="PIRSR615500-1"/>
    </source>
</evidence>
<evidence type="ECO:0000256" key="3">
    <source>
        <dbReference type="ARBA" id="ARBA00011073"/>
    </source>
</evidence>
<comment type="function">
    <text evidence="1">Required for arbuscular mycorrhiza (AM) development during AM symbiosis with AM fungi (e.g. Glomeromycota intraradices).</text>
</comment>
<evidence type="ECO:0000313" key="19">
    <source>
        <dbReference type="Proteomes" id="UP001187192"/>
    </source>
</evidence>
<evidence type="ECO:0000256" key="7">
    <source>
        <dbReference type="ARBA" id="ARBA00022729"/>
    </source>
</evidence>
<evidence type="ECO:0000256" key="12">
    <source>
        <dbReference type="PROSITE-ProRule" id="PRU01240"/>
    </source>
</evidence>
<evidence type="ECO:0000259" key="14">
    <source>
        <dbReference type="Pfam" id="PF00082"/>
    </source>
</evidence>
<accession>A0AA88IXE0</accession>